<feature type="coiled-coil region" evidence="13">
    <location>
        <begin position="251"/>
        <end position="298"/>
    </location>
</feature>
<evidence type="ECO:0000256" key="1">
    <source>
        <dbReference type="ARBA" id="ARBA00008226"/>
    </source>
</evidence>
<feature type="signal peptide" evidence="14">
    <location>
        <begin position="1"/>
        <end position="18"/>
    </location>
</feature>
<evidence type="ECO:0000256" key="14">
    <source>
        <dbReference type="SAM" id="SignalP"/>
    </source>
</evidence>
<evidence type="ECO:0000256" key="3">
    <source>
        <dbReference type="ARBA" id="ARBA00012829"/>
    </source>
</evidence>
<evidence type="ECO:0000256" key="2">
    <source>
        <dbReference type="ARBA" id="ARBA00011738"/>
    </source>
</evidence>
<dbReference type="AlphaFoldDB" id="A0A7E4UYP3"/>
<reference evidence="18" key="2">
    <citation type="submission" date="2020-10" db="UniProtKB">
        <authorList>
            <consortium name="WormBaseParasite"/>
        </authorList>
    </citation>
    <scope>IDENTIFICATION</scope>
</reference>
<proteinExistence type="inferred from homology"/>
<name>A0A7E4UYP3_PANRE</name>
<dbReference type="GO" id="GO:0005524">
    <property type="term" value="F:ATP binding"/>
    <property type="evidence" value="ECO:0007669"/>
    <property type="project" value="UniProtKB-KW"/>
</dbReference>
<dbReference type="FunFam" id="3.30.40.230:FF:000001">
    <property type="entry name" value="Glycine--tRNA ligase"/>
    <property type="match status" value="1"/>
</dbReference>
<evidence type="ECO:0000256" key="9">
    <source>
        <dbReference type="ARBA" id="ARBA00023146"/>
    </source>
</evidence>
<evidence type="ECO:0000259" key="15">
    <source>
        <dbReference type="PROSITE" id="PS50862"/>
    </source>
</evidence>
<sequence length="905" mass="101601">MGKVISLVLSLTICVIRGFKANATGINWASETYGQWHTVFTGLLNWSSILLLPRENKYICYQAYLTMSMASNLATYANRNDPTFFALAFVALSVLNVASIYVVNKIPERYWNADLYARNALEKRVKLLELALKGSNLKIEKMEKQCSDWKKAYYDCLKSKILVSCVQKLYMYRVKPDEDSIDSAVLVELGFALGLVFRKTTPREGTLFFFEVICVQFNQFQVESPKVSKRVRHHAPFAVKAVATSKGEAELEHLRFDVKTASDKVRELQATGAPKNDLDRAAFELKVLKKKLEDTELALTPKDALFERAKMEDLLKRRFFYDQSFAIYGGVTGLYDFGPMGCALKANMIDVWRKHFILEEGMLEVECSALTPENVLKASGHVERFIDWMVKDVKTGDCFRADHLIKNHAEALLKDKTTTPALKAELEDILIKLDGYDNNDMDAVIKKYGFKSPITKNDVSESVSFNLMFPSQIGDAKALLRPETTQGIFINFKRLFEINYSKLPFAAAQIGFGFRNEISPRQGLNRLHEFTMCDIEHFVDPTDKSHPKFGKIANLELLLCSARDQIDGQPAKHVKVADAVASKIIDNETLAYYMARTNLFLISVGVDPARLRFRQHMGNEMAHYAKDCWDAEIMTSYGWIKCVGHANRICYDLQQHAKAANVKLVAAKPLVQPKRITHIVPVPSMVVIGKAFEADGKLIKTLLEKLEPSEVTALAEGLKAGGYELSAANGKSFKLTPNMVSVKEKHKTLYVEEVIPSVIESSFGVGRVIYAVLEHSFRQREGGECYFKLKPVVAPYKTAILPTSGNEKLKPIITAVRDELSALHLSYRVDESGSSISQRYARTDELGIPFAITIDFESLNAPHTVILRDLASMQQIRPQLFEVAATILALCSGVSTWADVTAKFP</sequence>
<dbReference type="Pfam" id="PF03129">
    <property type="entry name" value="HGTP_anticodon"/>
    <property type="match status" value="1"/>
</dbReference>
<evidence type="ECO:0000256" key="6">
    <source>
        <dbReference type="ARBA" id="ARBA00022741"/>
    </source>
</evidence>
<dbReference type="Gene3D" id="3.40.50.800">
    <property type="entry name" value="Anticodon-binding domain"/>
    <property type="match status" value="1"/>
</dbReference>
<keyword evidence="5" id="KW-0436">Ligase</keyword>
<dbReference type="SUPFAM" id="SSF52954">
    <property type="entry name" value="Class II aaRS ABD-related"/>
    <property type="match status" value="1"/>
</dbReference>
<evidence type="ECO:0000256" key="8">
    <source>
        <dbReference type="ARBA" id="ARBA00022917"/>
    </source>
</evidence>
<dbReference type="GO" id="GO:0070150">
    <property type="term" value="P:mitochondrial glycyl-tRNA aminoacylation"/>
    <property type="evidence" value="ECO:0007669"/>
    <property type="project" value="TreeGrafter"/>
</dbReference>
<protein>
    <recommendedName>
        <fullName evidence="4">Glycine--tRNA ligase</fullName>
        <ecNumber evidence="3">6.1.1.14</ecNumber>
    </recommendedName>
    <alternativeName>
        <fullName evidence="10">Diadenosine tetraphosphate synthetase</fullName>
    </alternativeName>
</protein>
<dbReference type="InterPro" id="IPR036621">
    <property type="entry name" value="Anticodon-bd_dom_sf"/>
</dbReference>
<dbReference type="GO" id="GO:0005739">
    <property type="term" value="C:mitochondrion"/>
    <property type="evidence" value="ECO:0007669"/>
    <property type="project" value="TreeGrafter"/>
</dbReference>
<feature type="chain" id="PRO_5029016563" description="Glycine--tRNA ligase" evidence="14">
    <location>
        <begin position="19"/>
        <end position="905"/>
    </location>
</feature>
<dbReference type="NCBIfam" id="NF003211">
    <property type="entry name" value="PRK04173.1"/>
    <property type="match status" value="1"/>
</dbReference>
<comment type="catalytic activity">
    <reaction evidence="11">
        <text>2 ATP + H(+) = P(1),P(4)-bis(5'-adenosyl) tetraphosphate + diphosphate</text>
        <dbReference type="Rhea" id="RHEA:34935"/>
        <dbReference type="ChEBI" id="CHEBI:15378"/>
        <dbReference type="ChEBI" id="CHEBI:30616"/>
        <dbReference type="ChEBI" id="CHEBI:33019"/>
        <dbReference type="ChEBI" id="CHEBI:58141"/>
    </reaction>
    <physiologicalReaction direction="left-to-right" evidence="11">
        <dbReference type="Rhea" id="RHEA:34936"/>
    </physiologicalReaction>
</comment>
<dbReference type="InterPro" id="IPR027031">
    <property type="entry name" value="Gly-tRNA_synthase/POLG2"/>
</dbReference>
<dbReference type="InterPro" id="IPR002315">
    <property type="entry name" value="tRNA-synt_gly"/>
</dbReference>
<feature type="domain" description="WHEP-TRS" evidence="16">
    <location>
        <begin position="250"/>
        <end position="306"/>
    </location>
</feature>
<dbReference type="InterPro" id="IPR004154">
    <property type="entry name" value="Anticodon-bd"/>
</dbReference>
<dbReference type="Gene3D" id="3.30.930.10">
    <property type="entry name" value="Bira Bifunctional Protein, Domain 2"/>
    <property type="match status" value="1"/>
</dbReference>
<keyword evidence="7" id="KW-0067">ATP-binding</keyword>
<keyword evidence="14" id="KW-0732">Signal</keyword>
<evidence type="ECO:0000256" key="11">
    <source>
        <dbReference type="ARBA" id="ARBA00048436"/>
    </source>
</evidence>
<organism evidence="17 18">
    <name type="scientific">Panagrellus redivivus</name>
    <name type="common">Microworm</name>
    <dbReference type="NCBI Taxonomy" id="6233"/>
    <lineage>
        <taxon>Eukaryota</taxon>
        <taxon>Metazoa</taxon>
        <taxon>Ecdysozoa</taxon>
        <taxon>Nematoda</taxon>
        <taxon>Chromadorea</taxon>
        <taxon>Rhabditida</taxon>
        <taxon>Tylenchina</taxon>
        <taxon>Panagrolaimomorpha</taxon>
        <taxon>Panagrolaimoidea</taxon>
        <taxon>Panagrolaimidae</taxon>
        <taxon>Panagrellus</taxon>
    </lineage>
</organism>
<comment type="similarity">
    <text evidence="1">Belongs to the class-II aminoacyl-tRNA synthetase family.</text>
</comment>
<evidence type="ECO:0000313" key="17">
    <source>
        <dbReference type="Proteomes" id="UP000492821"/>
    </source>
</evidence>
<dbReference type="PANTHER" id="PTHR10745">
    <property type="entry name" value="GLYCYL-TRNA SYNTHETASE/DNA POLYMERASE SUBUNIT GAMMA-2"/>
    <property type="match status" value="1"/>
</dbReference>
<dbReference type="WBParaSite" id="Pan_g1409.t1">
    <property type="protein sequence ID" value="Pan_g1409.t1"/>
    <property type="gene ID" value="Pan_g1409"/>
</dbReference>
<dbReference type="PRINTS" id="PR01043">
    <property type="entry name" value="TRNASYNTHGLY"/>
</dbReference>
<accession>A0A7E4UYP3</accession>
<keyword evidence="8" id="KW-0648">Protein biosynthesis</keyword>
<dbReference type="InterPro" id="IPR006195">
    <property type="entry name" value="aa-tRNA-synth_II"/>
</dbReference>
<dbReference type="InterPro" id="IPR045864">
    <property type="entry name" value="aa-tRNA-synth_II/BPL/LPL"/>
</dbReference>
<evidence type="ECO:0000259" key="16">
    <source>
        <dbReference type="PROSITE" id="PS51185"/>
    </source>
</evidence>
<keyword evidence="17" id="KW-1185">Reference proteome</keyword>
<evidence type="ECO:0000313" key="18">
    <source>
        <dbReference type="WBParaSite" id="Pan_g1409.t1"/>
    </source>
</evidence>
<dbReference type="CDD" id="cd00774">
    <property type="entry name" value="GlyRS-like_core"/>
    <property type="match status" value="1"/>
</dbReference>
<dbReference type="PANTHER" id="PTHR10745:SF0">
    <property type="entry name" value="GLYCINE--TRNA LIGASE"/>
    <property type="match status" value="1"/>
</dbReference>
<dbReference type="Gene3D" id="3.30.40.230">
    <property type="match status" value="1"/>
</dbReference>
<dbReference type="InterPro" id="IPR033731">
    <property type="entry name" value="GlyRS-like_core"/>
</dbReference>
<dbReference type="GO" id="GO:0004820">
    <property type="term" value="F:glycine-tRNA ligase activity"/>
    <property type="evidence" value="ECO:0007669"/>
    <property type="project" value="UniProtKB-EC"/>
</dbReference>
<dbReference type="PROSITE" id="PS51185">
    <property type="entry name" value="WHEP_TRS_2"/>
    <property type="match status" value="1"/>
</dbReference>
<keyword evidence="6" id="KW-0547">Nucleotide-binding</keyword>
<evidence type="ECO:0000256" key="7">
    <source>
        <dbReference type="ARBA" id="ARBA00022840"/>
    </source>
</evidence>
<dbReference type="Gene3D" id="3.30.720.200">
    <property type="match status" value="1"/>
</dbReference>
<evidence type="ECO:0000256" key="12">
    <source>
        <dbReference type="ARBA" id="ARBA00049523"/>
    </source>
</evidence>
<comment type="catalytic activity">
    <reaction evidence="12">
        <text>tRNA(Gly) + glycine + ATP = glycyl-tRNA(Gly) + AMP + diphosphate</text>
        <dbReference type="Rhea" id="RHEA:16013"/>
        <dbReference type="Rhea" id="RHEA-COMP:9664"/>
        <dbReference type="Rhea" id="RHEA-COMP:9683"/>
        <dbReference type="ChEBI" id="CHEBI:30616"/>
        <dbReference type="ChEBI" id="CHEBI:33019"/>
        <dbReference type="ChEBI" id="CHEBI:57305"/>
        <dbReference type="ChEBI" id="CHEBI:78442"/>
        <dbReference type="ChEBI" id="CHEBI:78522"/>
        <dbReference type="ChEBI" id="CHEBI:456215"/>
        <dbReference type="EC" id="6.1.1.14"/>
    </reaction>
    <physiologicalReaction direction="left-to-right" evidence="12">
        <dbReference type="Rhea" id="RHEA:16014"/>
    </physiologicalReaction>
</comment>
<dbReference type="SUPFAM" id="SSF55681">
    <property type="entry name" value="Class II aaRS and biotin synthetases"/>
    <property type="match status" value="1"/>
</dbReference>
<dbReference type="NCBIfam" id="TIGR00389">
    <property type="entry name" value="glyS_dimeric"/>
    <property type="match status" value="1"/>
</dbReference>
<dbReference type="EC" id="6.1.1.14" evidence="3"/>
<comment type="subunit">
    <text evidence="2">Homodimer.</text>
</comment>
<keyword evidence="13" id="KW-0175">Coiled coil</keyword>
<evidence type="ECO:0000256" key="4">
    <source>
        <dbReference type="ARBA" id="ARBA00019404"/>
    </source>
</evidence>
<keyword evidence="9" id="KW-0030">Aminoacyl-tRNA synthetase</keyword>
<dbReference type="Proteomes" id="UP000492821">
    <property type="component" value="Unassembled WGS sequence"/>
</dbReference>
<reference evidence="17" key="1">
    <citation type="journal article" date="2013" name="Genetics">
        <title>The draft genome and transcriptome of Panagrellus redivivus are shaped by the harsh demands of a free-living lifestyle.</title>
        <authorList>
            <person name="Srinivasan J."/>
            <person name="Dillman A.R."/>
            <person name="Macchietto M.G."/>
            <person name="Heikkinen L."/>
            <person name="Lakso M."/>
            <person name="Fracchia K.M."/>
            <person name="Antoshechkin I."/>
            <person name="Mortazavi A."/>
            <person name="Wong G."/>
            <person name="Sternberg P.W."/>
        </authorList>
    </citation>
    <scope>NUCLEOTIDE SEQUENCE [LARGE SCALE GENOMIC DNA]</scope>
    <source>
        <strain evidence="17">MT8872</strain>
    </source>
</reference>
<evidence type="ECO:0000256" key="10">
    <source>
        <dbReference type="ARBA" id="ARBA00030057"/>
    </source>
</evidence>
<evidence type="ECO:0000256" key="5">
    <source>
        <dbReference type="ARBA" id="ARBA00022598"/>
    </source>
</evidence>
<dbReference type="InterPro" id="IPR000738">
    <property type="entry name" value="WHEP-TRS_dom"/>
</dbReference>
<dbReference type="PROSITE" id="PS50862">
    <property type="entry name" value="AA_TRNA_LIGASE_II"/>
    <property type="match status" value="1"/>
</dbReference>
<evidence type="ECO:0000256" key="13">
    <source>
        <dbReference type="SAM" id="Coils"/>
    </source>
</evidence>
<dbReference type="FunFam" id="3.40.50.800:FF:000004">
    <property type="entry name" value="Glycine--tRNA ligase 2"/>
    <property type="match status" value="1"/>
</dbReference>
<feature type="domain" description="Aminoacyl-transfer RNA synthetases class-II family profile" evidence="15">
    <location>
        <begin position="310"/>
        <end position="795"/>
    </location>
</feature>